<comment type="caution">
    <text evidence="1">The sequence shown here is derived from an EMBL/GenBank/DDBJ whole genome shotgun (WGS) entry which is preliminary data.</text>
</comment>
<sequence length="207" mass="21995">MNLLGADGEGARALPPDPALDRDEVSDAWMLAVADEARGRSHEYLHVWLMSNADTRGVAMGTLEDTVPANAAATGGTIAVAWFEPATAVMAETLAGSQREAQVEAAIMLGMPRWLPDAEPPKVSAWMLASHPMGLSLRDPTGQRFAHGIAEVAPAWTSSAIGQGAVLTVYGVGPKCHERHADPLHAHRLAYARHLGTVAAGWVRFLH</sequence>
<protein>
    <submittedName>
        <fullName evidence="1">Uncharacterized protein</fullName>
    </submittedName>
</protein>
<keyword evidence="2" id="KW-1185">Reference proteome</keyword>
<accession>A0ABX0ZCA8</accession>
<reference evidence="1 2" key="1">
    <citation type="submission" date="2020-03" db="EMBL/GenBank/DDBJ databases">
        <title>WGS of actinomycetes isolated from Thailand.</title>
        <authorList>
            <person name="Thawai C."/>
        </authorList>
    </citation>
    <scope>NUCLEOTIDE SEQUENCE [LARGE SCALE GENOMIC DNA]</scope>
    <source>
        <strain evidence="1 2">HSS6-12</strain>
    </source>
</reference>
<organism evidence="1 2">
    <name type="scientific">Micromonospora thermarum</name>
    <dbReference type="NCBI Taxonomy" id="2720024"/>
    <lineage>
        <taxon>Bacteria</taxon>
        <taxon>Bacillati</taxon>
        <taxon>Actinomycetota</taxon>
        <taxon>Actinomycetes</taxon>
        <taxon>Micromonosporales</taxon>
        <taxon>Micromonosporaceae</taxon>
        <taxon>Micromonospora</taxon>
    </lineage>
</organism>
<evidence type="ECO:0000313" key="2">
    <source>
        <dbReference type="Proteomes" id="UP000783871"/>
    </source>
</evidence>
<dbReference type="Proteomes" id="UP000783871">
    <property type="component" value="Unassembled WGS sequence"/>
</dbReference>
<name>A0ABX0ZCA8_9ACTN</name>
<proteinExistence type="predicted"/>
<dbReference type="EMBL" id="JAATEO010000046">
    <property type="protein sequence ID" value="NJP35561.1"/>
    <property type="molecule type" value="Genomic_DNA"/>
</dbReference>
<dbReference type="RefSeq" id="WP_168003880.1">
    <property type="nucleotide sequence ID" value="NZ_JAATEO010000046.1"/>
</dbReference>
<evidence type="ECO:0000313" key="1">
    <source>
        <dbReference type="EMBL" id="NJP35561.1"/>
    </source>
</evidence>
<gene>
    <name evidence="1" type="ORF">HCJ94_27230</name>
</gene>